<evidence type="ECO:0000256" key="4">
    <source>
        <dbReference type="ARBA" id="ARBA00023136"/>
    </source>
</evidence>
<evidence type="ECO:0000313" key="8">
    <source>
        <dbReference type="Proteomes" id="UP000023541"/>
    </source>
</evidence>
<evidence type="ECO:0000256" key="3">
    <source>
        <dbReference type="ARBA" id="ARBA00022989"/>
    </source>
</evidence>
<evidence type="ECO:0000313" key="7">
    <source>
        <dbReference type="EMBL" id="EZH74217.1"/>
    </source>
</evidence>
<keyword evidence="2 5" id="KW-0812">Transmembrane</keyword>
<reference evidence="7 8" key="1">
    <citation type="submission" date="2014-04" db="EMBL/GenBank/DDBJ databases">
        <title>Aquimarina sp. 22II-S11-z7 Genome Sequencing.</title>
        <authorList>
            <person name="Lai Q."/>
        </authorList>
    </citation>
    <scope>NUCLEOTIDE SEQUENCE [LARGE SCALE GENOMIC DNA]</scope>
    <source>
        <strain evidence="7 8">22II-S11-z7</strain>
    </source>
</reference>
<dbReference type="STRING" id="1317122.ATO12_15230"/>
<keyword evidence="3 5" id="KW-1133">Transmembrane helix</keyword>
<evidence type="ECO:0000259" key="6">
    <source>
        <dbReference type="Pfam" id="PF06271"/>
    </source>
</evidence>
<sequence length="238" mass="27121">MDNFQIETAQNVSIQQNAAGIGERILAYLIDLLIIIAYFIIATFMIGALSLDHGDQWAFWLILGLPPFLYFILWETFWDGKTPGKATMKIKVTRMDGARPAFSNYLVRWLLRLLDITLAFGGVAVVSILLNGKGQRLGDMAAGTTVISERQRVRFNQTILVDIPEDYVAMYPQVTVFSDAEMRKIKTIYTEARRDADHNIILELSKKVSTLMDVTPQEKPLQFVDRVIADYNYYTQKL</sequence>
<dbReference type="PANTHER" id="PTHR38480">
    <property type="entry name" value="SLR0254 PROTEIN"/>
    <property type="match status" value="1"/>
</dbReference>
<keyword evidence="4 5" id="KW-0472">Membrane</keyword>
<dbReference type="RefSeq" id="WP_034241798.1">
    <property type="nucleotide sequence ID" value="NZ_AQRA01000004.1"/>
</dbReference>
<organism evidence="7 8">
    <name type="scientific">Aquimarina atlantica</name>
    <dbReference type="NCBI Taxonomy" id="1317122"/>
    <lineage>
        <taxon>Bacteria</taxon>
        <taxon>Pseudomonadati</taxon>
        <taxon>Bacteroidota</taxon>
        <taxon>Flavobacteriia</taxon>
        <taxon>Flavobacteriales</taxon>
        <taxon>Flavobacteriaceae</taxon>
        <taxon>Aquimarina</taxon>
    </lineage>
</organism>
<feature type="domain" description="RDD" evidence="6">
    <location>
        <begin position="19"/>
        <end position="143"/>
    </location>
</feature>
<dbReference type="GO" id="GO:0016020">
    <property type="term" value="C:membrane"/>
    <property type="evidence" value="ECO:0007669"/>
    <property type="project" value="UniProtKB-SubCell"/>
</dbReference>
<evidence type="ECO:0000256" key="2">
    <source>
        <dbReference type="ARBA" id="ARBA00022692"/>
    </source>
</evidence>
<dbReference type="OrthoDB" id="9814143at2"/>
<keyword evidence="8" id="KW-1185">Reference proteome</keyword>
<gene>
    <name evidence="7" type="ORF">ATO12_15230</name>
</gene>
<dbReference type="Pfam" id="PF06271">
    <property type="entry name" value="RDD"/>
    <property type="match status" value="1"/>
</dbReference>
<dbReference type="AlphaFoldDB" id="A0A023BW03"/>
<comment type="subcellular location">
    <subcellularLocation>
        <location evidence="1">Membrane</location>
        <topology evidence="1">Multi-pass membrane protein</topology>
    </subcellularLocation>
</comment>
<dbReference type="InterPro" id="IPR010432">
    <property type="entry name" value="RDD"/>
</dbReference>
<feature type="transmembrane region" description="Helical" evidence="5">
    <location>
        <begin position="57"/>
        <end position="74"/>
    </location>
</feature>
<evidence type="ECO:0000256" key="1">
    <source>
        <dbReference type="ARBA" id="ARBA00004141"/>
    </source>
</evidence>
<dbReference type="PANTHER" id="PTHR38480:SF1">
    <property type="entry name" value="SLR0254 PROTEIN"/>
    <property type="match status" value="1"/>
</dbReference>
<name>A0A023BW03_9FLAO</name>
<comment type="caution">
    <text evidence="7">The sequence shown here is derived from an EMBL/GenBank/DDBJ whole genome shotgun (WGS) entry which is preliminary data.</text>
</comment>
<proteinExistence type="predicted"/>
<protein>
    <submittedName>
        <fullName evidence="7">Transporter</fullName>
    </submittedName>
</protein>
<dbReference type="Proteomes" id="UP000023541">
    <property type="component" value="Unassembled WGS sequence"/>
</dbReference>
<dbReference type="EMBL" id="AQRA01000004">
    <property type="protein sequence ID" value="EZH74217.1"/>
    <property type="molecule type" value="Genomic_DNA"/>
</dbReference>
<evidence type="ECO:0000256" key="5">
    <source>
        <dbReference type="SAM" id="Phobius"/>
    </source>
</evidence>
<dbReference type="eggNOG" id="COG1714">
    <property type="taxonomic scope" value="Bacteria"/>
</dbReference>
<feature type="transmembrane region" description="Helical" evidence="5">
    <location>
        <begin position="25"/>
        <end position="50"/>
    </location>
</feature>
<feature type="transmembrane region" description="Helical" evidence="5">
    <location>
        <begin position="109"/>
        <end position="130"/>
    </location>
</feature>
<accession>A0A023BW03</accession>